<dbReference type="AlphaFoldDB" id="A0A9P4N7J4"/>
<feature type="compositionally biased region" description="Basic and acidic residues" evidence="5">
    <location>
        <begin position="487"/>
        <end position="499"/>
    </location>
</feature>
<dbReference type="CDD" id="cd12307">
    <property type="entry name" value="RRM_NIFK_like"/>
    <property type="match status" value="1"/>
</dbReference>
<feature type="compositionally biased region" description="Acidic residues" evidence="5">
    <location>
        <begin position="184"/>
        <end position="198"/>
    </location>
</feature>
<evidence type="ECO:0000256" key="5">
    <source>
        <dbReference type="SAM" id="MobiDB-lite"/>
    </source>
</evidence>
<feature type="compositionally biased region" description="Basic and acidic residues" evidence="5">
    <location>
        <begin position="457"/>
        <end position="466"/>
    </location>
</feature>
<keyword evidence="2 4" id="KW-0694">RNA-binding</keyword>
<accession>A0A9P4N7J4</accession>
<comment type="caution">
    <text evidence="7">The sequence shown here is derived from an EMBL/GenBank/DDBJ whole genome shotgun (WGS) entry which is preliminary data.</text>
</comment>
<feature type="compositionally biased region" description="Basic residues" evidence="5">
    <location>
        <begin position="523"/>
        <end position="533"/>
    </location>
</feature>
<evidence type="ECO:0000256" key="3">
    <source>
        <dbReference type="ARBA" id="ARBA00023242"/>
    </source>
</evidence>
<sequence>MAAEDITSKKRKGVTDASPKPKKQKKSEDAAAPAKPSKALKAAVEPVDSIAANAKIPRRKAQDFFDDQDPTKSETAKEKHKKKSKSVAADTATVPLEVQAKPKKGKKKGDTDAEAVLELEVAAEAPTKSKKSKKDKASAKSDNAPVKKDKKITDNIETAAFTATKDRKSKVGKKFKAVTKEPTPELDVDIGSKEEDDEDYDQTATLLAGFESDKDDDDPAEDVGFNSKMKPYIGKDVKNELVKASKNEDKPGVVFVGRIPHGFFEPQMKKYFSQFGTVTRLRLSRNKKTGASKHYAFIEFASEEVADIVARTMDKYLLFGHILQCSVIPAEQVHENLFEGSNYRFKTMPRNQIAGREMARGVEREVWQKRIKNEDKRREAKKKKLKADFGYEYAAPALKTVDDVPKKCTTLENGGPKQLQIEALLTNEEHNNDTSLALDSKVGQPVETVKTKKSKKSEKAKIETTREPAAVIKQKPLTGKKSKNKNSKVDTAADVKPEALVEPPVADKKRKAKSTEQDVPVGKKSKKTKASKA</sequence>
<dbReference type="Pfam" id="PF00076">
    <property type="entry name" value="RRM_1"/>
    <property type="match status" value="1"/>
</dbReference>
<feature type="region of interest" description="Disordered" evidence="5">
    <location>
        <begin position="434"/>
        <end position="533"/>
    </location>
</feature>
<dbReference type="Gene3D" id="3.30.70.330">
    <property type="match status" value="1"/>
</dbReference>
<dbReference type="Proteomes" id="UP000800093">
    <property type="component" value="Unassembled WGS sequence"/>
</dbReference>
<dbReference type="OrthoDB" id="21467at2759"/>
<name>A0A9P4N7J4_9PLEO</name>
<dbReference type="SUPFAM" id="SSF54928">
    <property type="entry name" value="RNA-binding domain, RBD"/>
    <property type="match status" value="1"/>
</dbReference>
<organism evidence="7 8">
    <name type="scientific">Lojkania enalia</name>
    <dbReference type="NCBI Taxonomy" id="147567"/>
    <lineage>
        <taxon>Eukaryota</taxon>
        <taxon>Fungi</taxon>
        <taxon>Dikarya</taxon>
        <taxon>Ascomycota</taxon>
        <taxon>Pezizomycotina</taxon>
        <taxon>Dothideomycetes</taxon>
        <taxon>Pleosporomycetidae</taxon>
        <taxon>Pleosporales</taxon>
        <taxon>Pleosporales incertae sedis</taxon>
        <taxon>Lojkania</taxon>
    </lineage>
</organism>
<gene>
    <name evidence="7" type="ORF">CC78DRAFT_491467</name>
</gene>
<dbReference type="GO" id="GO:0003723">
    <property type="term" value="F:RNA binding"/>
    <property type="evidence" value="ECO:0007669"/>
    <property type="project" value="UniProtKB-UniRule"/>
</dbReference>
<dbReference type="GO" id="GO:0005730">
    <property type="term" value="C:nucleolus"/>
    <property type="evidence" value="ECO:0007669"/>
    <property type="project" value="UniProtKB-SubCell"/>
</dbReference>
<evidence type="ECO:0000313" key="8">
    <source>
        <dbReference type="Proteomes" id="UP000800093"/>
    </source>
</evidence>
<dbReference type="InterPro" id="IPR012677">
    <property type="entry name" value="Nucleotide-bd_a/b_plait_sf"/>
</dbReference>
<dbReference type="InterPro" id="IPR035979">
    <property type="entry name" value="RBD_domain_sf"/>
</dbReference>
<evidence type="ECO:0000313" key="7">
    <source>
        <dbReference type="EMBL" id="KAF2266609.1"/>
    </source>
</evidence>
<evidence type="ECO:0000256" key="1">
    <source>
        <dbReference type="ARBA" id="ARBA00004604"/>
    </source>
</evidence>
<dbReference type="PANTHER" id="PTHR46754">
    <property type="entry name" value="MKI67 FHA DOMAIN-INTERACTING NUCLEOLAR PHOSPHOPROTEIN"/>
    <property type="match status" value="1"/>
</dbReference>
<dbReference type="SMART" id="SM00360">
    <property type="entry name" value="RRM"/>
    <property type="match status" value="1"/>
</dbReference>
<feature type="region of interest" description="Disordered" evidence="5">
    <location>
        <begin position="1"/>
        <end position="151"/>
    </location>
</feature>
<feature type="region of interest" description="Disordered" evidence="5">
    <location>
        <begin position="171"/>
        <end position="198"/>
    </location>
</feature>
<feature type="domain" description="RRM" evidence="6">
    <location>
        <begin position="252"/>
        <end position="330"/>
    </location>
</feature>
<feature type="compositionally biased region" description="Low complexity" evidence="5">
    <location>
        <begin position="30"/>
        <end position="43"/>
    </location>
</feature>
<protein>
    <recommendedName>
        <fullName evidence="6">RRM domain-containing protein</fullName>
    </recommendedName>
</protein>
<evidence type="ECO:0000256" key="4">
    <source>
        <dbReference type="PROSITE-ProRule" id="PRU00176"/>
    </source>
</evidence>
<dbReference type="EMBL" id="ML986596">
    <property type="protein sequence ID" value="KAF2266609.1"/>
    <property type="molecule type" value="Genomic_DNA"/>
</dbReference>
<proteinExistence type="predicted"/>
<comment type="subcellular location">
    <subcellularLocation>
        <location evidence="1">Nucleus</location>
        <location evidence="1">Nucleolus</location>
    </subcellularLocation>
</comment>
<keyword evidence="8" id="KW-1185">Reference proteome</keyword>
<reference evidence="8" key="1">
    <citation type="journal article" date="2020" name="Stud. Mycol.">
        <title>101 Dothideomycetes genomes: A test case for predicting lifestyles and emergence of pathogens.</title>
        <authorList>
            <person name="Haridas S."/>
            <person name="Albert R."/>
            <person name="Binder M."/>
            <person name="Bloem J."/>
            <person name="LaButti K."/>
            <person name="Salamov A."/>
            <person name="Andreopoulos B."/>
            <person name="Baker S."/>
            <person name="Barry K."/>
            <person name="Bills G."/>
            <person name="Bluhm B."/>
            <person name="Cannon C."/>
            <person name="Castanera R."/>
            <person name="Culley D."/>
            <person name="Daum C."/>
            <person name="Ezra D."/>
            <person name="Gonzalez J."/>
            <person name="Henrissat B."/>
            <person name="Kuo A."/>
            <person name="Liang C."/>
            <person name="Lipzen A."/>
            <person name="Lutzoni F."/>
            <person name="Magnuson J."/>
            <person name="Mondo S."/>
            <person name="Nolan M."/>
            <person name="Ohm R."/>
            <person name="Pangilinan J."/>
            <person name="Park H.-J."/>
            <person name="Ramirez L."/>
            <person name="Alfaro M."/>
            <person name="Sun H."/>
            <person name="Tritt A."/>
            <person name="Yoshinaga Y."/>
            <person name="Zwiers L.-H."/>
            <person name="Turgeon B."/>
            <person name="Goodwin S."/>
            <person name="Spatafora J."/>
            <person name="Crous P."/>
            <person name="Grigoriev I."/>
        </authorList>
    </citation>
    <scope>NUCLEOTIDE SEQUENCE [LARGE SCALE GENOMIC DNA]</scope>
    <source>
        <strain evidence="8">CBS 304.66</strain>
    </source>
</reference>
<keyword evidence="3" id="KW-0539">Nucleus</keyword>
<evidence type="ECO:0000256" key="2">
    <source>
        <dbReference type="ARBA" id="ARBA00022884"/>
    </source>
</evidence>
<dbReference type="InterPro" id="IPR000504">
    <property type="entry name" value="RRM_dom"/>
</dbReference>
<dbReference type="PROSITE" id="PS50102">
    <property type="entry name" value="RRM"/>
    <property type="match status" value="1"/>
</dbReference>
<evidence type="ECO:0000259" key="6">
    <source>
        <dbReference type="PROSITE" id="PS50102"/>
    </source>
</evidence>
<feature type="compositionally biased region" description="Basic and acidic residues" evidence="5">
    <location>
        <begin position="135"/>
        <end position="151"/>
    </location>
</feature>